<reference evidence="12 13" key="1">
    <citation type="submission" date="2017-06" db="EMBL/GenBank/DDBJ databases">
        <title>Ant-infecting Ophiocordyceps genomes reveal a high diversity of potential behavioral manipulation genes and a possible major role for enterotoxins.</title>
        <authorList>
            <person name="De Bekker C."/>
            <person name="Evans H.C."/>
            <person name="Brachmann A."/>
            <person name="Hughes D.P."/>
        </authorList>
    </citation>
    <scope>NUCLEOTIDE SEQUENCE [LARGE SCALE GENOMIC DNA]</scope>
    <source>
        <strain evidence="12 13">Map64</strain>
    </source>
</reference>
<keyword evidence="5 8" id="KW-1133">Transmembrane helix</keyword>
<evidence type="ECO:0000313" key="13">
    <source>
        <dbReference type="Proteomes" id="UP000226192"/>
    </source>
</evidence>
<feature type="transmembrane region" description="Helical" evidence="8">
    <location>
        <begin position="489"/>
        <end position="513"/>
    </location>
</feature>
<dbReference type="InterPro" id="IPR045122">
    <property type="entry name" value="Csc1-like"/>
</dbReference>
<evidence type="ECO:0000259" key="10">
    <source>
        <dbReference type="Pfam" id="PF13967"/>
    </source>
</evidence>
<feature type="domain" description="CSC1/OSCA1-like N-terminal transmembrane" evidence="10">
    <location>
        <begin position="41"/>
        <end position="191"/>
    </location>
</feature>
<dbReference type="Pfam" id="PF13967">
    <property type="entry name" value="RSN1_TM"/>
    <property type="match status" value="1"/>
</dbReference>
<dbReference type="InterPro" id="IPR032880">
    <property type="entry name" value="CSC1/OSCA1-like_N"/>
</dbReference>
<keyword evidence="3" id="KW-0813">Transport</keyword>
<name>A0A2C5YBG8_9HYPO</name>
<feature type="transmembrane region" description="Helical" evidence="8">
    <location>
        <begin position="664"/>
        <end position="683"/>
    </location>
</feature>
<feature type="compositionally biased region" description="Polar residues" evidence="7">
    <location>
        <begin position="851"/>
        <end position="866"/>
    </location>
</feature>
<comment type="subcellular location">
    <subcellularLocation>
        <location evidence="1">Membrane</location>
        <topology evidence="1">Multi-pass membrane protein</topology>
    </subcellularLocation>
</comment>
<comment type="similarity">
    <text evidence="2">Belongs to the CSC1 (TC 1.A.17) family.</text>
</comment>
<feature type="compositionally biased region" description="Polar residues" evidence="7">
    <location>
        <begin position="889"/>
        <end position="898"/>
    </location>
</feature>
<evidence type="ECO:0000256" key="7">
    <source>
        <dbReference type="SAM" id="MobiDB-lite"/>
    </source>
</evidence>
<evidence type="ECO:0000256" key="5">
    <source>
        <dbReference type="ARBA" id="ARBA00022989"/>
    </source>
</evidence>
<keyword evidence="6 8" id="KW-0472">Membrane</keyword>
<dbReference type="InterPro" id="IPR027815">
    <property type="entry name" value="CSC1/OSCA1-like_cyt"/>
</dbReference>
<evidence type="ECO:0000313" key="12">
    <source>
        <dbReference type="EMBL" id="PHH65056.1"/>
    </source>
</evidence>
<evidence type="ECO:0000256" key="4">
    <source>
        <dbReference type="ARBA" id="ARBA00022692"/>
    </source>
</evidence>
<accession>A0A2C5YBG8</accession>
<dbReference type="GO" id="GO:0005886">
    <property type="term" value="C:plasma membrane"/>
    <property type="evidence" value="ECO:0007669"/>
    <property type="project" value="TreeGrafter"/>
</dbReference>
<dbReference type="InterPro" id="IPR003864">
    <property type="entry name" value="CSC1/OSCA1-like_7TM"/>
</dbReference>
<dbReference type="GO" id="GO:0005227">
    <property type="term" value="F:calcium-activated cation channel activity"/>
    <property type="evidence" value="ECO:0007669"/>
    <property type="project" value="InterPro"/>
</dbReference>
<proteinExistence type="inferred from homology"/>
<feature type="transmembrane region" description="Helical" evidence="8">
    <location>
        <begin position="126"/>
        <end position="147"/>
    </location>
</feature>
<feature type="transmembrane region" description="Helical" evidence="8">
    <location>
        <begin position="172"/>
        <end position="191"/>
    </location>
</feature>
<keyword evidence="4 8" id="KW-0812">Transmembrane</keyword>
<comment type="caution">
    <text evidence="12">The sequence shown here is derived from an EMBL/GenBank/DDBJ whole genome shotgun (WGS) entry which is preliminary data.</text>
</comment>
<dbReference type="STRING" id="1399860.A0A2C5YBG8"/>
<dbReference type="Pfam" id="PF14703">
    <property type="entry name" value="PHM7_cyt"/>
    <property type="match status" value="1"/>
</dbReference>
<evidence type="ECO:0000256" key="6">
    <source>
        <dbReference type="ARBA" id="ARBA00023136"/>
    </source>
</evidence>
<evidence type="ECO:0000256" key="1">
    <source>
        <dbReference type="ARBA" id="ARBA00004141"/>
    </source>
</evidence>
<dbReference type="PANTHER" id="PTHR13018">
    <property type="entry name" value="PROBABLE MEMBRANE PROTEIN DUF221-RELATED"/>
    <property type="match status" value="1"/>
</dbReference>
<dbReference type="Proteomes" id="UP000226192">
    <property type="component" value="Unassembled WGS sequence"/>
</dbReference>
<dbReference type="OrthoDB" id="2150324at2759"/>
<dbReference type="PANTHER" id="PTHR13018:SF149">
    <property type="entry name" value="DOMAIN PROTEIN, PUTATIVE (AFU_ORTHOLOGUE AFUA_3G11660)-RELATED"/>
    <property type="match status" value="1"/>
</dbReference>
<dbReference type="AlphaFoldDB" id="A0A2C5YBG8"/>
<evidence type="ECO:0000256" key="2">
    <source>
        <dbReference type="ARBA" id="ARBA00007779"/>
    </source>
</evidence>
<feature type="transmembrane region" description="Helical" evidence="8">
    <location>
        <begin position="401"/>
        <end position="424"/>
    </location>
</feature>
<feature type="transmembrane region" description="Helical" evidence="8">
    <location>
        <begin position="606"/>
        <end position="633"/>
    </location>
</feature>
<feature type="region of interest" description="Disordered" evidence="7">
    <location>
        <begin position="843"/>
        <end position="1012"/>
    </location>
</feature>
<feature type="domain" description="CSC1/OSCA1-like cytosolic" evidence="11">
    <location>
        <begin position="215"/>
        <end position="384"/>
    </location>
</feature>
<protein>
    <recommendedName>
        <fullName evidence="14">CSC1/OSCA1-like 7TM region domain-containing protein</fullName>
    </recommendedName>
</protein>
<feature type="domain" description="CSC1/OSCA1-like 7TM region" evidence="9">
    <location>
        <begin position="395"/>
        <end position="678"/>
    </location>
</feature>
<feature type="transmembrane region" description="Helical" evidence="8">
    <location>
        <begin position="444"/>
        <end position="468"/>
    </location>
</feature>
<organism evidence="12 13">
    <name type="scientific">Ophiocordyceps australis</name>
    <dbReference type="NCBI Taxonomy" id="1399860"/>
    <lineage>
        <taxon>Eukaryota</taxon>
        <taxon>Fungi</taxon>
        <taxon>Dikarya</taxon>
        <taxon>Ascomycota</taxon>
        <taxon>Pezizomycotina</taxon>
        <taxon>Sordariomycetes</taxon>
        <taxon>Hypocreomycetidae</taxon>
        <taxon>Hypocreales</taxon>
        <taxon>Ophiocordycipitaceae</taxon>
        <taxon>Ophiocordyceps</taxon>
    </lineage>
</organism>
<dbReference type="Pfam" id="PF02714">
    <property type="entry name" value="RSN1_7TM"/>
    <property type="match status" value="1"/>
</dbReference>
<keyword evidence="13" id="KW-1185">Reference proteome</keyword>
<evidence type="ECO:0000259" key="11">
    <source>
        <dbReference type="Pfam" id="PF14703"/>
    </source>
</evidence>
<evidence type="ECO:0000256" key="3">
    <source>
        <dbReference type="ARBA" id="ARBA00022448"/>
    </source>
</evidence>
<feature type="transmembrane region" description="Helical" evidence="8">
    <location>
        <begin position="36"/>
        <end position="62"/>
    </location>
</feature>
<dbReference type="EMBL" id="NJET01000022">
    <property type="protein sequence ID" value="PHH65056.1"/>
    <property type="molecule type" value="Genomic_DNA"/>
</dbReference>
<sequence>MGLPSLMLRPLLATRDDKDAGQQFLDLLKDPFQGQLAAASLVSALGISLGFTVFIAICFSFLRPYNQAIYAPKLKHADEKHAPPPIGNKPWSWVTPLITTREAMLIQQVGMDATIFLRFIRMCRNIFLVLCIVGVGILVPVNITNAIKEYEGNETKWIMQITPRDVWGPPQWAQVAVAWLFNIVICGFLWYNYRKVMHLRRTYFETLDYQTSLHSRTLMLYDLPRQSCSDEGIARIIDQVEPNSSFARTAIARNVKDLPDLIEEHDHAVRKLEKVLAKYLKNPGQLPPTRPTCKPSKKDRAFETYPKGQKLDAIDYYTQRIRDLEIEIKEVRASVDKRNTWNYGFASYADIAEAHSIAYACRKKHPNGATVTLAPRPVDIIWPNMHLTKSTRRRRRWINSFWIAVLTFFWIGPNAMIAMFLVNLHNLGQVWPAFQRSLSANMKTWSVVQGIASPALMSLVYLVLPMIFRRLAIKAGDQTKTGREQHVLAKMYSFFVFNNLIVFSFFSVIWSFVAGVIDRTNHGVKAWDAIAREDIAAGAFMAFCNNSPFWVTYLLQRQLGAAIDLAQIWPLVQAFFLKKFSSPTPRELIELTAPPPFEYASYYNYFLFYATVTLCFAGIQPLVLPATAAYFVLDSYLKKYLILYRFVTKTESGGLFWRVLFNRFVFATILSNLVVMLTCWVRGEGTHMQFYAVAPLPLLMIAFKVYCRSVFDDKIIYYSTRNVAKSQEAAVAYKEDRRRSDKLSSRFGHPALYKPLITPMVHQKAQNMLPSVYRGRLTDGREAASGDLMSVSGYSDMYALDAMQGGRPGKSAKNNLPGFEYVAESQMDFEFYKMRADFTEHHGGGEMYGNRSESSRPGTPGSTTYDFGSDRSSSRPASPSPLGDPRRAMSNTSDTSYASIRPPGPVGFDRGRSPLYMQDNGSSSGLVRNAAPMSAPGHGRDISLDRGYPMSSRSPGQSPPPSGMGVPGAGPRGYSGLSQGEDDGLEGGATVPQYSYFRGGNKPMRPPGGGWQ</sequence>
<evidence type="ECO:0000256" key="8">
    <source>
        <dbReference type="SAM" id="Phobius"/>
    </source>
</evidence>
<evidence type="ECO:0000259" key="9">
    <source>
        <dbReference type="Pfam" id="PF02714"/>
    </source>
</evidence>
<gene>
    <name evidence="12" type="ORF">CDD81_3454</name>
</gene>
<evidence type="ECO:0008006" key="14">
    <source>
        <dbReference type="Google" id="ProtNLM"/>
    </source>
</evidence>